<sequence length="172" mass="18670">MVFLSELYNNASKARIPFVFYSGNGDTLDSHRSTEVTIQNMTFGGIQGFTRKPSTSWFNDNGEFAGIVHQERNVTFVLFDFAGHQVPLYSPENAFIFLREFVLGNNPNGTVITASGTTTIVGGETPTLLNNDVLPGQEGIYVGSVVTTSTFTYPSATIAAWSHFTATASILP</sequence>
<evidence type="ECO:0000313" key="7">
    <source>
        <dbReference type="Proteomes" id="UP001385951"/>
    </source>
</evidence>
<evidence type="ECO:0000256" key="3">
    <source>
        <dbReference type="ARBA" id="ARBA00022670"/>
    </source>
</evidence>
<dbReference type="InterPro" id="IPR001563">
    <property type="entry name" value="Peptidase_S10"/>
</dbReference>
<dbReference type="GO" id="GO:0004185">
    <property type="term" value="F:serine-type carboxypeptidase activity"/>
    <property type="evidence" value="ECO:0007669"/>
    <property type="project" value="InterPro"/>
</dbReference>
<comment type="caution">
    <text evidence="6">The sequence shown here is derived from an EMBL/GenBank/DDBJ whole genome shotgun (WGS) entry which is preliminary data.</text>
</comment>
<keyword evidence="5" id="KW-0325">Glycoprotein</keyword>
<evidence type="ECO:0008006" key="8">
    <source>
        <dbReference type="Google" id="ProtNLM"/>
    </source>
</evidence>
<dbReference type="InterPro" id="IPR029058">
    <property type="entry name" value="AB_hydrolase_fold"/>
</dbReference>
<dbReference type="GO" id="GO:0006508">
    <property type="term" value="P:proteolysis"/>
    <property type="evidence" value="ECO:0007669"/>
    <property type="project" value="UniProtKB-KW"/>
</dbReference>
<dbReference type="EMBL" id="JASBNA010000019">
    <property type="protein sequence ID" value="KAK7685712.1"/>
    <property type="molecule type" value="Genomic_DNA"/>
</dbReference>
<keyword evidence="3" id="KW-0645">Protease</keyword>
<protein>
    <recommendedName>
        <fullName evidence="8">Serine carboxypeptidase</fullName>
    </recommendedName>
</protein>
<dbReference type="Gene3D" id="3.40.50.1820">
    <property type="entry name" value="alpha/beta hydrolase"/>
    <property type="match status" value="1"/>
</dbReference>
<evidence type="ECO:0000256" key="2">
    <source>
        <dbReference type="ARBA" id="ARBA00022645"/>
    </source>
</evidence>
<keyword evidence="4" id="KW-0378">Hydrolase</keyword>
<evidence type="ECO:0000256" key="1">
    <source>
        <dbReference type="ARBA" id="ARBA00009431"/>
    </source>
</evidence>
<gene>
    <name evidence="6" type="ORF">QCA50_011056</name>
</gene>
<evidence type="ECO:0000256" key="4">
    <source>
        <dbReference type="ARBA" id="ARBA00022801"/>
    </source>
</evidence>
<keyword evidence="2" id="KW-0121">Carboxypeptidase</keyword>
<comment type="similarity">
    <text evidence="1">Belongs to the peptidase S10 family.</text>
</comment>
<dbReference type="Pfam" id="PF00450">
    <property type="entry name" value="Peptidase_S10"/>
    <property type="match status" value="1"/>
</dbReference>
<evidence type="ECO:0000256" key="5">
    <source>
        <dbReference type="ARBA" id="ARBA00023180"/>
    </source>
</evidence>
<evidence type="ECO:0000313" key="6">
    <source>
        <dbReference type="EMBL" id="KAK7685712.1"/>
    </source>
</evidence>
<reference evidence="6 7" key="1">
    <citation type="submission" date="2022-09" db="EMBL/GenBank/DDBJ databases">
        <authorList>
            <person name="Palmer J.M."/>
        </authorList>
    </citation>
    <scope>NUCLEOTIDE SEQUENCE [LARGE SCALE GENOMIC DNA]</scope>
    <source>
        <strain evidence="6 7">DSM 7382</strain>
    </source>
</reference>
<proteinExistence type="inferred from homology"/>
<accession>A0AAW0G2I6</accession>
<dbReference type="Proteomes" id="UP001385951">
    <property type="component" value="Unassembled WGS sequence"/>
</dbReference>
<keyword evidence="7" id="KW-1185">Reference proteome</keyword>
<organism evidence="6 7">
    <name type="scientific">Cerrena zonata</name>
    <dbReference type="NCBI Taxonomy" id="2478898"/>
    <lineage>
        <taxon>Eukaryota</taxon>
        <taxon>Fungi</taxon>
        <taxon>Dikarya</taxon>
        <taxon>Basidiomycota</taxon>
        <taxon>Agaricomycotina</taxon>
        <taxon>Agaricomycetes</taxon>
        <taxon>Polyporales</taxon>
        <taxon>Cerrenaceae</taxon>
        <taxon>Cerrena</taxon>
    </lineage>
</organism>
<dbReference type="AlphaFoldDB" id="A0AAW0G2I6"/>
<name>A0AAW0G2I6_9APHY</name>
<dbReference type="SUPFAM" id="SSF53474">
    <property type="entry name" value="alpha/beta-Hydrolases"/>
    <property type="match status" value="1"/>
</dbReference>